<feature type="region of interest" description="Disordered" evidence="1">
    <location>
        <begin position="1"/>
        <end position="63"/>
    </location>
</feature>
<comment type="caution">
    <text evidence="2">The sequence shown here is derived from an EMBL/GenBank/DDBJ whole genome shotgun (WGS) entry which is preliminary data.</text>
</comment>
<dbReference type="EMBL" id="JAUHHV010000004">
    <property type="protein sequence ID" value="KAK1426404.1"/>
    <property type="molecule type" value="Genomic_DNA"/>
</dbReference>
<proteinExistence type="predicted"/>
<dbReference type="PANTHER" id="PTHR34657">
    <property type="entry name" value="EMBRYO SAC DEVELOPMENT ARREST 6"/>
    <property type="match status" value="1"/>
</dbReference>
<organism evidence="2 3">
    <name type="scientific">Tagetes erecta</name>
    <name type="common">African marigold</name>
    <dbReference type="NCBI Taxonomy" id="13708"/>
    <lineage>
        <taxon>Eukaryota</taxon>
        <taxon>Viridiplantae</taxon>
        <taxon>Streptophyta</taxon>
        <taxon>Embryophyta</taxon>
        <taxon>Tracheophyta</taxon>
        <taxon>Spermatophyta</taxon>
        <taxon>Magnoliopsida</taxon>
        <taxon>eudicotyledons</taxon>
        <taxon>Gunneridae</taxon>
        <taxon>Pentapetalae</taxon>
        <taxon>asterids</taxon>
        <taxon>campanulids</taxon>
        <taxon>Asterales</taxon>
        <taxon>Asteraceae</taxon>
        <taxon>Asteroideae</taxon>
        <taxon>Heliantheae alliance</taxon>
        <taxon>Tageteae</taxon>
        <taxon>Tagetes</taxon>
    </lineage>
</organism>
<dbReference type="AlphaFoldDB" id="A0AAD8KNN3"/>
<protein>
    <submittedName>
        <fullName evidence="2">Uncharacterized protein</fullName>
    </submittedName>
</protein>
<dbReference type="Proteomes" id="UP001229421">
    <property type="component" value="Unassembled WGS sequence"/>
</dbReference>
<accession>A0AAD8KNN3</accession>
<keyword evidence="3" id="KW-1185">Reference proteome</keyword>
<dbReference type="PANTHER" id="PTHR34657:SF4">
    <property type="entry name" value="EMBRYO SAC DEVELOPMENT ARREST 6"/>
    <property type="match status" value="1"/>
</dbReference>
<evidence type="ECO:0000313" key="2">
    <source>
        <dbReference type="EMBL" id="KAK1426404.1"/>
    </source>
</evidence>
<evidence type="ECO:0000313" key="3">
    <source>
        <dbReference type="Proteomes" id="UP001229421"/>
    </source>
</evidence>
<gene>
    <name evidence="2" type="ORF">QVD17_15075</name>
</gene>
<sequence length="138" mass="15526">MNEQQQQRQYGILPHGASSASRLKRKDREHQQLPPSKRHPPPPPPPPRAAVPTKTSTKGFEMNSSNNKLVAGYMAFEFLTKGTVLGNKIDRSETAKVIENERYRELTSLLMMKSDSGGYLLPGVVNPAELVRWIEMKL</sequence>
<evidence type="ECO:0000256" key="1">
    <source>
        <dbReference type="SAM" id="MobiDB-lite"/>
    </source>
</evidence>
<reference evidence="2" key="1">
    <citation type="journal article" date="2023" name="bioRxiv">
        <title>Improved chromosome-level genome assembly for marigold (Tagetes erecta).</title>
        <authorList>
            <person name="Jiang F."/>
            <person name="Yuan L."/>
            <person name="Wang S."/>
            <person name="Wang H."/>
            <person name="Xu D."/>
            <person name="Wang A."/>
            <person name="Fan W."/>
        </authorList>
    </citation>
    <scope>NUCLEOTIDE SEQUENCE</scope>
    <source>
        <strain evidence="2">WSJ</strain>
        <tissue evidence="2">Leaf</tissue>
    </source>
</reference>
<feature type="compositionally biased region" description="Polar residues" evidence="1">
    <location>
        <begin position="53"/>
        <end position="63"/>
    </location>
</feature>
<name>A0AAD8KNN3_TARER</name>